<dbReference type="EMBL" id="GGEC01074068">
    <property type="protein sequence ID" value="MBX54552.1"/>
    <property type="molecule type" value="Transcribed_RNA"/>
</dbReference>
<sequence>MKGLTMAEKRKGSAGLEERREVVLARSKMIVSFSVQLQGFYVLSSSHQGFNLGADHRYCSISSSQLQLLLLLLRCNCNCSVSEAAGRMCVTLI</sequence>
<accession>A0A2P2PIQ1</accession>
<name>A0A2P2PIQ1_RHIMU</name>
<organism evidence="1">
    <name type="scientific">Rhizophora mucronata</name>
    <name type="common">Asiatic mangrove</name>
    <dbReference type="NCBI Taxonomy" id="61149"/>
    <lineage>
        <taxon>Eukaryota</taxon>
        <taxon>Viridiplantae</taxon>
        <taxon>Streptophyta</taxon>
        <taxon>Embryophyta</taxon>
        <taxon>Tracheophyta</taxon>
        <taxon>Spermatophyta</taxon>
        <taxon>Magnoliopsida</taxon>
        <taxon>eudicotyledons</taxon>
        <taxon>Gunneridae</taxon>
        <taxon>Pentapetalae</taxon>
        <taxon>rosids</taxon>
        <taxon>fabids</taxon>
        <taxon>Malpighiales</taxon>
        <taxon>Rhizophoraceae</taxon>
        <taxon>Rhizophora</taxon>
    </lineage>
</organism>
<proteinExistence type="predicted"/>
<protein>
    <submittedName>
        <fullName evidence="1">Pentatricopeptide repeat-containing protein At2g40720</fullName>
    </submittedName>
</protein>
<dbReference type="AlphaFoldDB" id="A0A2P2PIQ1"/>
<evidence type="ECO:0000313" key="1">
    <source>
        <dbReference type="EMBL" id="MBX54552.1"/>
    </source>
</evidence>
<reference evidence="1" key="1">
    <citation type="submission" date="2018-02" db="EMBL/GenBank/DDBJ databases">
        <title>Rhizophora mucronata_Transcriptome.</title>
        <authorList>
            <person name="Meera S.P."/>
            <person name="Sreeshan A."/>
            <person name="Augustine A."/>
        </authorList>
    </citation>
    <scope>NUCLEOTIDE SEQUENCE</scope>
    <source>
        <tissue evidence="1">Leaf</tissue>
    </source>
</reference>